<feature type="region of interest" description="Disordered" evidence="8">
    <location>
        <begin position="240"/>
        <end position="284"/>
    </location>
</feature>
<evidence type="ECO:0000256" key="1">
    <source>
        <dbReference type="ARBA" id="ARBA00004141"/>
    </source>
</evidence>
<dbReference type="STRING" id="1590841.A0A2R6QII3"/>
<dbReference type="Gramene" id="PSS08430">
    <property type="protein sequence ID" value="PSS08430"/>
    <property type="gene ID" value="CEY00_Acc18786"/>
</dbReference>
<protein>
    <submittedName>
        <fullName evidence="10">MLO-like protein</fullName>
    </submittedName>
</protein>
<dbReference type="AlphaFoldDB" id="A0A2R6QII3"/>
<name>A0A2R6QII3_ACTCC</name>
<dbReference type="OMA" id="IPRYCES"/>
<keyword evidence="3 9" id="KW-0812">Transmembrane</keyword>
<comment type="similarity">
    <text evidence="2">Belongs to the MLO family.</text>
</comment>
<dbReference type="GO" id="GO:0016020">
    <property type="term" value="C:membrane"/>
    <property type="evidence" value="ECO:0007669"/>
    <property type="project" value="UniProtKB-SubCell"/>
</dbReference>
<evidence type="ECO:0000256" key="8">
    <source>
        <dbReference type="SAM" id="MobiDB-lite"/>
    </source>
</evidence>
<organism evidence="10 11">
    <name type="scientific">Actinidia chinensis var. chinensis</name>
    <name type="common">Chinese soft-hair kiwi</name>
    <dbReference type="NCBI Taxonomy" id="1590841"/>
    <lineage>
        <taxon>Eukaryota</taxon>
        <taxon>Viridiplantae</taxon>
        <taxon>Streptophyta</taxon>
        <taxon>Embryophyta</taxon>
        <taxon>Tracheophyta</taxon>
        <taxon>Spermatophyta</taxon>
        <taxon>Magnoliopsida</taxon>
        <taxon>eudicotyledons</taxon>
        <taxon>Gunneridae</taxon>
        <taxon>Pentapetalae</taxon>
        <taxon>asterids</taxon>
        <taxon>Ericales</taxon>
        <taxon>Actinidiaceae</taxon>
        <taxon>Actinidia</taxon>
    </lineage>
</organism>
<gene>
    <name evidence="10" type="ORF">CEY00_Acc18786</name>
</gene>
<dbReference type="PANTHER" id="PTHR31942:SF54">
    <property type="entry name" value="MLO-LIKE PROTEIN 13"/>
    <property type="match status" value="1"/>
</dbReference>
<keyword evidence="11" id="KW-1185">Reference proteome</keyword>
<comment type="subcellular location">
    <subcellularLocation>
        <location evidence="1">Membrane</location>
        <topology evidence="1">Multi-pass membrane protein</topology>
    </subcellularLocation>
</comment>
<evidence type="ECO:0000256" key="2">
    <source>
        <dbReference type="ARBA" id="ARBA00006574"/>
    </source>
</evidence>
<keyword evidence="6 9" id="KW-0472">Membrane</keyword>
<dbReference type="OrthoDB" id="1388414at2759"/>
<evidence type="ECO:0000313" key="11">
    <source>
        <dbReference type="Proteomes" id="UP000241394"/>
    </source>
</evidence>
<evidence type="ECO:0000256" key="7">
    <source>
        <dbReference type="ARBA" id="ARBA00023265"/>
    </source>
</evidence>
<keyword evidence="7" id="KW-0568">Pathogenesis-related protein</keyword>
<dbReference type="InterPro" id="IPR004326">
    <property type="entry name" value="Mlo"/>
</dbReference>
<keyword evidence="5 9" id="KW-1133">Transmembrane helix</keyword>
<evidence type="ECO:0000256" key="9">
    <source>
        <dbReference type="SAM" id="Phobius"/>
    </source>
</evidence>
<dbReference type="InParanoid" id="A0A2R6QII3"/>
<evidence type="ECO:0000256" key="5">
    <source>
        <dbReference type="ARBA" id="ARBA00022989"/>
    </source>
</evidence>
<evidence type="ECO:0000313" key="10">
    <source>
        <dbReference type="EMBL" id="PSS08430.1"/>
    </source>
</evidence>
<proteinExistence type="inferred from homology"/>
<feature type="compositionally biased region" description="Low complexity" evidence="8">
    <location>
        <begin position="259"/>
        <end position="272"/>
    </location>
</feature>
<evidence type="ECO:0000256" key="4">
    <source>
        <dbReference type="ARBA" id="ARBA00022821"/>
    </source>
</evidence>
<dbReference type="Proteomes" id="UP000241394">
    <property type="component" value="Chromosome LG16"/>
</dbReference>
<reference evidence="10 11" key="1">
    <citation type="submission" date="2017-07" db="EMBL/GenBank/DDBJ databases">
        <title>An improved, manually edited Actinidia chinensis var. chinensis (kiwifruit) genome highlights the challenges associated with draft genomes and gene prediction in plants.</title>
        <authorList>
            <person name="Pilkington S."/>
            <person name="Crowhurst R."/>
            <person name="Hilario E."/>
            <person name="Nardozza S."/>
            <person name="Fraser L."/>
            <person name="Peng Y."/>
            <person name="Gunaseelan K."/>
            <person name="Simpson R."/>
            <person name="Tahir J."/>
            <person name="Deroles S."/>
            <person name="Templeton K."/>
            <person name="Luo Z."/>
            <person name="Davy M."/>
            <person name="Cheng C."/>
            <person name="Mcneilage M."/>
            <person name="Scaglione D."/>
            <person name="Liu Y."/>
            <person name="Zhang Q."/>
            <person name="Datson P."/>
            <person name="De Silva N."/>
            <person name="Gardiner S."/>
            <person name="Bassett H."/>
            <person name="Chagne D."/>
            <person name="Mccallum J."/>
            <person name="Dzierzon H."/>
            <person name="Deng C."/>
            <person name="Wang Y.-Y."/>
            <person name="Barron N."/>
            <person name="Manako K."/>
            <person name="Bowen J."/>
            <person name="Foster T."/>
            <person name="Erridge Z."/>
            <person name="Tiffin H."/>
            <person name="Waite C."/>
            <person name="Davies K."/>
            <person name="Grierson E."/>
            <person name="Laing W."/>
            <person name="Kirk R."/>
            <person name="Chen X."/>
            <person name="Wood M."/>
            <person name="Montefiori M."/>
            <person name="Brummell D."/>
            <person name="Schwinn K."/>
            <person name="Catanach A."/>
            <person name="Fullerton C."/>
            <person name="Li D."/>
            <person name="Meiyalaghan S."/>
            <person name="Nieuwenhuizen N."/>
            <person name="Read N."/>
            <person name="Prakash R."/>
            <person name="Hunter D."/>
            <person name="Zhang H."/>
            <person name="Mckenzie M."/>
            <person name="Knabel M."/>
            <person name="Harris A."/>
            <person name="Allan A."/>
            <person name="Chen A."/>
            <person name="Janssen B."/>
            <person name="Plunkett B."/>
            <person name="Dwamena C."/>
            <person name="Voogd C."/>
            <person name="Leif D."/>
            <person name="Lafferty D."/>
            <person name="Souleyre E."/>
            <person name="Varkonyi-Gasic E."/>
            <person name="Gambi F."/>
            <person name="Hanley J."/>
            <person name="Yao J.-L."/>
            <person name="Cheung J."/>
            <person name="David K."/>
            <person name="Warren B."/>
            <person name="Marsh K."/>
            <person name="Snowden K."/>
            <person name="Lin-Wang K."/>
            <person name="Brian L."/>
            <person name="Martinez-Sanchez M."/>
            <person name="Wang M."/>
            <person name="Ileperuma N."/>
            <person name="Macnee N."/>
            <person name="Campin R."/>
            <person name="Mcatee P."/>
            <person name="Drummond R."/>
            <person name="Espley R."/>
            <person name="Ireland H."/>
            <person name="Wu R."/>
            <person name="Atkinson R."/>
            <person name="Karunairetnam S."/>
            <person name="Bulley S."/>
            <person name="Chunkath S."/>
            <person name="Hanley Z."/>
            <person name="Storey R."/>
            <person name="Thrimawithana A."/>
            <person name="Thomson S."/>
            <person name="David C."/>
            <person name="Testolin R."/>
        </authorList>
    </citation>
    <scope>NUCLEOTIDE SEQUENCE [LARGE SCALE GENOMIC DNA]</scope>
    <source>
        <strain evidence="11">cv. Red5</strain>
        <tissue evidence="10">Young leaf</tissue>
    </source>
</reference>
<evidence type="ECO:0000256" key="3">
    <source>
        <dbReference type="ARBA" id="ARBA00022692"/>
    </source>
</evidence>
<dbReference type="Pfam" id="PF03094">
    <property type="entry name" value="Mlo"/>
    <property type="match status" value="2"/>
</dbReference>
<reference evidence="11" key="2">
    <citation type="journal article" date="2018" name="BMC Genomics">
        <title>A manually annotated Actinidia chinensis var. chinensis (kiwifruit) genome highlights the challenges associated with draft genomes and gene prediction in plants.</title>
        <authorList>
            <person name="Pilkington S.M."/>
            <person name="Crowhurst R."/>
            <person name="Hilario E."/>
            <person name="Nardozza S."/>
            <person name="Fraser L."/>
            <person name="Peng Y."/>
            <person name="Gunaseelan K."/>
            <person name="Simpson R."/>
            <person name="Tahir J."/>
            <person name="Deroles S.C."/>
            <person name="Templeton K."/>
            <person name="Luo Z."/>
            <person name="Davy M."/>
            <person name="Cheng C."/>
            <person name="McNeilage M."/>
            <person name="Scaglione D."/>
            <person name="Liu Y."/>
            <person name="Zhang Q."/>
            <person name="Datson P."/>
            <person name="De Silva N."/>
            <person name="Gardiner S.E."/>
            <person name="Bassett H."/>
            <person name="Chagne D."/>
            <person name="McCallum J."/>
            <person name="Dzierzon H."/>
            <person name="Deng C."/>
            <person name="Wang Y.Y."/>
            <person name="Barron L."/>
            <person name="Manako K."/>
            <person name="Bowen J."/>
            <person name="Foster T.M."/>
            <person name="Erridge Z.A."/>
            <person name="Tiffin H."/>
            <person name="Waite C.N."/>
            <person name="Davies K.M."/>
            <person name="Grierson E.P."/>
            <person name="Laing W.A."/>
            <person name="Kirk R."/>
            <person name="Chen X."/>
            <person name="Wood M."/>
            <person name="Montefiori M."/>
            <person name="Brummell D.A."/>
            <person name="Schwinn K.E."/>
            <person name="Catanach A."/>
            <person name="Fullerton C."/>
            <person name="Li D."/>
            <person name="Meiyalaghan S."/>
            <person name="Nieuwenhuizen N."/>
            <person name="Read N."/>
            <person name="Prakash R."/>
            <person name="Hunter D."/>
            <person name="Zhang H."/>
            <person name="McKenzie M."/>
            <person name="Knabel M."/>
            <person name="Harris A."/>
            <person name="Allan A.C."/>
            <person name="Gleave A."/>
            <person name="Chen A."/>
            <person name="Janssen B.J."/>
            <person name="Plunkett B."/>
            <person name="Ampomah-Dwamena C."/>
            <person name="Voogd C."/>
            <person name="Leif D."/>
            <person name="Lafferty D."/>
            <person name="Souleyre E.J.F."/>
            <person name="Varkonyi-Gasic E."/>
            <person name="Gambi F."/>
            <person name="Hanley J."/>
            <person name="Yao J.L."/>
            <person name="Cheung J."/>
            <person name="David K.M."/>
            <person name="Warren B."/>
            <person name="Marsh K."/>
            <person name="Snowden K.C."/>
            <person name="Lin-Wang K."/>
            <person name="Brian L."/>
            <person name="Martinez-Sanchez M."/>
            <person name="Wang M."/>
            <person name="Ileperuma N."/>
            <person name="Macnee N."/>
            <person name="Campin R."/>
            <person name="McAtee P."/>
            <person name="Drummond R.S.M."/>
            <person name="Espley R.V."/>
            <person name="Ireland H.S."/>
            <person name="Wu R."/>
            <person name="Atkinson R.G."/>
            <person name="Karunairetnam S."/>
            <person name="Bulley S."/>
            <person name="Chunkath S."/>
            <person name="Hanley Z."/>
            <person name="Storey R."/>
            <person name="Thrimawithana A.H."/>
            <person name="Thomson S."/>
            <person name="David C."/>
            <person name="Testolin R."/>
            <person name="Huang H."/>
            <person name="Hellens R.P."/>
            <person name="Schaffer R.J."/>
        </authorList>
    </citation>
    <scope>NUCLEOTIDE SEQUENCE [LARGE SCALE GENOMIC DNA]</scope>
    <source>
        <strain evidence="11">cv. Red5</strain>
    </source>
</reference>
<evidence type="ECO:0000256" key="6">
    <source>
        <dbReference type="ARBA" id="ARBA00023136"/>
    </source>
</evidence>
<dbReference type="EMBL" id="NKQK01000016">
    <property type="protein sequence ID" value="PSS08430.1"/>
    <property type="molecule type" value="Genomic_DNA"/>
</dbReference>
<sequence>MQERKAWENSIQSKELNGHTDTHNEHDHDFKRQEIGYWRKSAVMSFFKQFYSSITYNDYKALRSGFIKTHCPTNPNFDFHKYMLRTLEVNFKFKRLVGISWYLWLFVVFFLLLNIEGKLSRDESPKSPPEVRIRAPIPRYCESSHPELLLLVGAKLKHIITRLVQEAAERETGDQAQPLKPSDHHFWVVVQVLCSCSTLPLYALATQMGSMFRPDILEKSLQLGINNWLGEWGRGLESQSSHSHRMTKQSFEADHIAEETTPAEETTTSIIELSRPTRPQESSP</sequence>
<accession>A0A2R6QII3</accession>
<keyword evidence="4" id="KW-0611">Plant defense</keyword>
<comment type="caution">
    <text evidence="10">The sequence shown here is derived from an EMBL/GenBank/DDBJ whole genome shotgun (WGS) entry which is preliminary data.</text>
</comment>
<dbReference type="GO" id="GO:0006952">
    <property type="term" value="P:defense response"/>
    <property type="evidence" value="ECO:0007669"/>
    <property type="project" value="UniProtKB-KW"/>
</dbReference>
<dbReference type="PANTHER" id="PTHR31942">
    <property type="entry name" value="MLO-LIKE PROTEIN 1"/>
    <property type="match status" value="1"/>
</dbReference>
<feature type="transmembrane region" description="Helical" evidence="9">
    <location>
        <begin position="96"/>
        <end position="115"/>
    </location>
</feature>